<feature type="compositionally biased region" description="Basic residues" evidence="1">
    <location>
        <begin position="1"/>
        <end position="13"/>
    </location>
</feature>
<feature type="region of interest" description="Disordered" evidence="1">
    <location>
        <begin position="1"/>
        <end position="24"/>
    </location>
</feature>
<dbReference type="AlphaFoldDB" id="A0A078GP70"/>
<reference evidence="2 3" key="1">
    <citation type="journal article" date="2014" name="Science">
        <title>Plant genetics. Early allopolyploid evolution in the post-Neolithic Brassica napus oilseed genome.</title>
        <authorList>
            <person name="Chalhoub B."/>
            <person name="Denoeud F."/>
            <person name="Liu S."/>
            <person name="Parkin I.A."/>
            <person name="Tang H."/>
            <person name="Wang X."/>
            <person name="Chiquet J."/>
            <person name="Belcram H."/>
            <person name="Tong C."/>
            <person name="Samans B."/>
            <person name="Correa M."/>
            <person name="Da Silva C."/>
            <person name="Just J."/>
            <person name="Falentin C."/>
            <person name="Koh C.S."/>
            <person name="Le Clainche I."/>
            <person name="Bernard M."/>
            <person name="Bento P."/>
            <person name="Noel B."/>
            <person name="Labadie K."/>
            <person name="Alberti A."/>
            <person name="Charles M."/>
            <person name="Arnaud D."/>
            <person name="Guo H."/>
            <person name="Daviaud C."/>
            <person name="Alamery S."/>
            <person name="Jabbari K."/>
            <person name="Zhao M."/>
            <person name="Edger P.P."/>
            <person name="Chelaifa H."/>
            <person name="Tack D."/>
            <person name="Lassalle G."/>
            <person name="Mestiri I."/>
            <person name="Schnel N."/>
            <person name="Le Paslier M.C."/>
            <person name="Fan G."/>
            <person name="Renault V."/>
            <person name="Bayer P.E."/>
            <person name="Golicz A.A."/>
            <person name="Manoli S."/>
            <person name="Lee T.H."/>
            <person name="Thi V.H."/>
            <person name="Chalabi S."/>
            <person name="Hu Q."/>
            <person name="Fan C."/>
            <person name="Tollenaere R."/>
            <person name="Lu Y."/>
            <person name="Battail C."/>
            <person name="Shen J."/>
            <person name="Sidebottom C.H."/>
            <person name="Wang X."/>
            <person name="Canaguier A."/>
            <person name="Chauveau A."/>
            <person name="Berard A."/>
            <person name="Deniot G."/>
            <person name="Guan M."/>
            <person name="Liu Z."/>
            <person name="Sun F."/>
            <person name="Lim Y.P."/>
            <person name="Lyons E."/>
            <person name="Town C.D."/>
            <person name="Bancroft I."/>
            <person name="Wang X."/>
            <person name="Meng J."/>
            <person name="Ma J."/>
            <person name="Pires J.C."/>
            <person name="King G.J."/>
            <person name="Brunel D."/>
            <person name="Delourme R."/>
            <person name="Renard M."/>
            <person name="Aury J.M."/>
            <person name="Adams K.L."/>
            <person name="Batley J."/>
            <person name="Snowdon R.J."/>
            <person name="Tost J."/>
            <person name="Edwards D."/>
            <person name="Zhou Y."/>
            <person name="Hua W."/>
            <person name="Sharpe A.G."/>
            <person name="Paterson A.H."/>
            <person name="Guan C."/>
            <person name="Wincker P."/>
        </authorList>
    </citation>
    <scope>NUCLEOTIDE SEQUENCE [LARGE SCALE GENOMIC DNA]</scope>
    <source>
        <strain evidence="3">cv. Darmor-bzh</strain>
    </source>
</reference>
<name>A0A078GP70_BRANA</name>
<dbReference type="Proteomes" id="UP000028999">
    <property type="component" value="Unassembled WGS sequence"/>
</dbReference>
<gene>
    <name evidence="2" type="primary">BnaC01g35350D</name>
    <name evidence="2" type="ORF">GSBRNA2T00040169001</name>
</gene>
<feature type="compositionally biased region" description="Basic and acidic residues" evidence="1">
    <location>
        <begin position="14"/>
        <end position="24"/>
    </location>
</feature>
<dbReference type="EMBL" id="LK032218">
    <property type="protein sequence ID" value="CDY28365.1"/>
    <property type="molecule type" value="Genomic_DNA"/>
</dbReference>
<dbReference type="Gramene" id="CDY28365">
    <property type="protein sequence ID" value="CDY28365"/>
    <property type="gene ID" value="GSBRNA2T00040169001"/>
</dbReference>
<organism evidence="2 3">
    <name type="scientific">Brassica napus</name>
    <name type="common">Rape</name>
    <dbReference type="NCBI Taxonomy" id="3708"/>
    <lineage>
        <taxon>Eukaryota</taxon>
        <taxon>Viridiplantae</taxon>
        <taxon>Streptophyta</taxon>
        <taxon>Embryophyta</taxon>
        <taxon>Tracheophyta</taxon>
        <taxon>Spermatophyta</taxon>
        <taxon>Magnoliopsida</taxon>
        <taxon>eudicotyledons</taxon>
        <taxon>Gunneridae</taxon>
        <taxon>Pentapetalae</taxon>
        <taxon>rosids</taxon>
        <taxon>malvids</taxon>
        <taxon>Brassicales</taxon>
        <taxon>Brassicaceae</taxon>
        <taxon>Brassiceae</taxon>
        <taxon>Brassica</taxon>
    </lineage>
</organism>
<evidence type="ECO:0000313" key="3">
    <source>
        <dbReference type="Proteomes" id="UP000028999"/>
    </source>
</evidence>
<dbReference type="OMA" id="MVNEEWN"/>
<keyword evidence="3" id="KW-1185">Reference proteome</keyword>
<evidence type="ECO:0000256" key="1">
    <source>
        <dbReference type="SAM" id="MobiDB-lite"/>
    </source>
</evidence>
<accession>A0A078GP70</accession>
<proteinExistence type="predicted"/>
<sequence length="66" mass="7982">MGRDATKKKKLKKKEANQRQEEANQLMKEKIRAKKMKMWLKLSEKEHLNDQSNELFQQLSYELFGK</sequence>
<evidence type="ECO:0000313" key="2">
    <source>
        <dbReference type="EMBL" id="CDY28365.1"/>
    </source>
</evidence>
<protein>
    <submittedName>
        <fullName evidence="2">BnaC01g35350D protein</fullName>
    </submittedName>
</protein>
<dbReference type="PaxDb" id="3708-A0A078GP70"/>